<sequence>MVDPLVGAEVARVRHALPSGFHAASATLVPLNDSATSCDAAVAVCAGRVTRRAAATAAAASAARRRIPGRERAPDAT</sequence>
<comment type="caution">
    <text evidence="1">The sequence shown here is derived from an EMBL/GenBank/DDBJ whole genome shotgun (WGS) entry which is preliminary data.</text>
</comment>
<name>A0A251XMJ7_CLAMM</name>
<dbReference type="EMBL" id="MDHH01000001">
    <property type="protein sequence ID" value="OUE04661.1"/>
    <property type="molecule type" value="Genomic_DNA"/>
</dbReference>
<evidence type="ECO:0000313" key="2">
    <source>
        <dbReference type="Proteomes" id="UP000195062"/>
    </source>
</evidence>
<gene>
    <name evidence="1" type="ORF">CMMCAS07_06920</name>
</gene>
<dbReference type="AlphaFoldDB" id="A0A251XMJ7"/>
<keyword evidence="2" id="KW-1185">Reference proteome</keyword>
<accession>A0A251XMJ7</accession>
<organism evidence="1 2">
    <name type="scientific">Clavibacter michiganensis subsp. michiganensis</name>
    <dbReference type="NCBI Taxonomy" id="33013"/>
    <lineage>
        <taxon>Bacteria</taxon>
        <taxon>Bacillati</taxon>
        <taxon>Actinomycetota</taxon>
        <taxon>Actinomycetes</taxon>
        <taxon>Micrococcales</taxon>
        <taxon>Microbacteriaceae</taxon>
        <taxon>Clavibacter</taxon>
    </lineage>
</organism>
<proteinExistence type="predicted"/>
<dbReference type="Proteomes" id="UP000195062">
    <property type="component" value="Unassembled WGS sequence"/>
</dbReference>
<protein>
    <submittedName>
        <fullName evidence="1">Uncharacterized protein</fullName>
    </submittedName>
</protein>
<reference evidence="1 2" key="1">
    <citation type="submission" date="2016-08" db="EMBL/GenBank/DDBJ databases">
        <title>Genome sequence of Clavibacter michiganensis subsp. michiganensis strain CASJ007.</title>
        <authorList>
            <person name="Thapa S.P."/>
            <person name="Coaker G."/>
        </authorList>
    </citation>
    <scope>NUCLEOTIDE SEQUENCE [LARGE SCALE GENOMIC DNA]</scope>
    <source>
        <strain evidence="1">CASJ007</strain>
    </source>
</reference>
<evidence type="ECO:0000313" key="1">
    <source>
        <dbReference type="EMBL" id="OUE04661.1"/>
    </source>
</evidence>